<dbReference type="InterPro" id="IPR019546">
    <property type="entry name" value="TAT_signal_bac_arc"/>
</dbReference>
<accession>A0ABR8UC95</accession>
<evidence type="ECO:0000256" key="1">
    <source>
        <dbReference type="SAM" id="MobiDB-lite"/>
    </source>
</evidence>
<protein>
    <submittedName>
        <fullName evidence="2">Gluconate 2-dehydrogenase subunit 3 family protein</fullName>
    </submittedName>
</protein>
<dbReference type="Pfam" id="PF13618">
    <property type="entry name" value="Gluconate_2-dh3"/>
    <property type="match status" value="1"/>
</dbReference>
<keyword evidence="3" id="KW-1185">Reference proteome</keyword>
<dbReference type="Proteomes" id="UP000626786">
    <property type="component" value="Unassembled WGS sequence"/>
</dbReference>
<dbReference type="EMBL" id="JACSQN010000013">
    <property type="protein sequence ID" value="MBD7985652.1"/>
    <property type="molecule type" value="Genomic_DNA"/>
</dbReference>
<dbReference type="InterPro" id="IPR006311">
    <property type="entry name" value="TAT_signal"/>
</dbReference>
<name>A0ABR8UC95_9BACL</name>
<organism evidence="2 3">
    <name type="scientific">Sporosarcina quadrami</name>
    <dbReference type="NCBI Taxonomy" id="2762234"/>
    <lineage>
        <taxon>Bacteria</taxon>
        <taxon>Bacillati</taxon>
        <taxon>Bacillota</taxon>
        <taxon>Bacilli</taxon>
        <taxon>Bacillales</taxon>
        <taxon>Caryophanaceae</taxon>
        <taxon>Sporosarcina</taxon>
    </lineage>
</organism>
<dbReference type="RefSeq" id="WP_191695480.1">
    <property type="nucleotide sequence ID" value="NZ_JACSQN010000013.1"/>
</dbReference>
<dbReference type="InterPro" id="IPR027056">
    <property type="entry name" value="Gluconate_2DH_su3"/>
</dbReference>
<reference evidence="2 3" key="1">
    <citation type="submission" date="2020-08" db="EMBL/GenBank/DDBJ databases">
        <title>A Genomic Blueprint of the Chicken Gut Microbiome.</title>
        <authorList>
            <person name="Gilroy R."/>
            <person name="Ravi A."/>
            <person name="Getino M."/>
            <person name="Pursley I."/>
            <person name="Horton D.L."/>
            <person name="Alikhan N.-F."/>
            <person name="Baker D."/>
            <person name="Gharbi K."/>
            <person name="Hall N."/>
            <person name="Watson M."/>
            <person name="Adriaenssens E.M."/>
            <person name="Foster-Nyarko E."/>
            <person name="Jarju S."/>
            <person name="Secka A."/>
            <person name="Antonio M."/>
            <person name="Oren A."/>
            <person name="Chaudhuri R."/>
            <person name="La Ragione R.M."/>
            <person name="Hildebrand F."/>
            <person name="Pallen M.J."/>
        </authorList>
    </citation>
    <scope>NUCLEOTIDE SEQUENCE [LARGE SCALE GENOMIC DNA]</scope>
    <source>
        <strain evidence="2 3">Sa2YVA2</strain>
    </source>
</reference>
<evidence type="ECO:0000313" key="3">
    <source>
        <dbReference type="Proteomes" id="UP000626786"/>
    </source>
</evidence>
<evidence type="ECO:0000313" key="2">
    <source>
        <dbReference type="EMBL" id="MBD7985652.1"/>
    </source>
</evidence>
<comment type="caution">
    <text evidence="2">The sequence shown here is derived from an EMBL/GenBank/DDBJ whole genome shotgun (WGS) entry which is preliminary data.</text>
</comment>
<sequence>MADNPNDLHEHKGMSRRTFMKNTGLVAGGVVGGGLIGGLLTNQLQQKPEVQTATDNGQIQDARVFFSRGQDFDILAAATERIYPKDDSGPGAIELGVPYFIDKQLSTEWGVNAKEYMKGPFAVYTTNTGNHNITKDQNKQGPNAETQVPAPTPRYQTKMTRSEIFVTGLRELDNVAQKEFGASFVKITGEQQDEVLRMFEDGKVELKGIGSKNFFNMLLQTTLEGAYADPVYGGNKNMMGWKMKEYPGPRASYAAQIEVEEFVKLDQQSLRNYQGH</sequence>
<feature type="region of interest" description="Disordered" evidence="1">
    <location>
        <begin position="132"/>
        <end position="151"/>
    </location>
</feature>
<gene>
    <name evidence="2" type="ORF">H9649_13740</name>
</gene>
<dbReference type="PROSITE" id="PS51318">
    <property type="entry name" value="TAT"/>
    <property type="match status" value="1"/>
</dbReference>
<proteinExistence type="predicted"/>
<dbReference type="NCBIfam" id="TIGR01409">
    <property type="entry name" value="TAT_signal_seq"/>
    <property type="match status" value="1"/>
</dbReference>